<feature type="transmembrane region" description="Helical" evidence="1">
    <location>
        <begin position="295"/>
        <end position="317"/>
    </location>
</feature>
<evidence type="ECO:0000313" key="2">
    <source>
        <dbReference type="EMBL" id="MDP1520647.1"/>
    </source>
</evidence>
<dbReference type="EMBL" id="JAUUUU010000003">
    <property type="protein sequence ID" value="MDP1520647.1"/>
    <property type="molecule type" value="Genomic_DNA"/>
</dbReference>
<sequence length="379" mass="39057">MSSILFEKKRANINGAGVRLATILVGLCLSAFWLGQPFLQRQIAAEALAIHPWLPSGIFSLMVLLGGLLSIFFIRLGDWRRLSLIAGLVSGAAFLLPGFVAGNAVLWSSLALAGLFAGFGLSVVVTCLGDTATPVRNFAGLLLLLGLVSTGLEQIQETLLAGFSFQQGLLGVAAAAFVAIPLSRLMPSSGSKRISLLNDQGNQLSAGLLAALAGSLLLFLGSGLLWYLCEPLASAMALAVSAQSELVLMLAGPVGAMVAAILANRAGYAVPFVVAAVILLAALALLQFLPGETGYLTGFSLVAAAVFFAAAYVLALIAQLDGSGRFAPLLLVAPLAGLMLGHLVAGKFAAGENFLLLWGGTATLWVVGTLLLLWAGKSR</sequence>
<feature type="transmembrane region" description="Helical" evidence="1">
    <location>
        <begin position="204"/>
        <end position="226"/>
    </location>
</feature>
<feature type="transmembrane region" description="Helical" evidence="1">
    <location>
        <begin position="81"/>
        <end position="100"/>
    </location>
</feature>
<name>A0AAW8B4H6_9GAMM</name>
<gene>
    <name evidence="2" type="ORF">Q8A57_06700</name>
</gene>
<reference evidence="2" key="2">
    <citation type="submission" date="2023-08" db="EMBL/GenBank/DDBJ databases">
        <authorList>
            <person name="Luo J."/>
        </authorList>
    </citation>
    <scope>NUCLEOTIDE SEQUENCE</scope>
    <source>
        <strain evidence="2">DSM 25064</strain>
    </source>
</reference>
<comment type="caution">
    <text evidence="2">The sequence shown here is derived from an EMBL/GenBank/DDBJ whole genome shotgun (WGS) entry which is preliminary data.</text>
</comment>
<reference evidence="2" key="1">
    <citation type="journal article" date="2010" name="Int. J. Syst. Evol. Microbiol.">
        <title>Porticoccus litoralis gen. nov., sp. nov., a gammaproteobacterium isolated from the Yellow Sea.</title>
        <authorList>
            <person name="Oh H.M."/>
            <person name="Kim H."/>
            <person name="Kim K.M."/>
            <person name="Min G.S."/>
            <person name="Cho J.C."/>
        </authorList>
    </citation>
    <scope>NUCLEOTIDE SEQUENCE</scope>
    <source>
        <strain evidence="2">DSM 25064</strain>
    </source>
</reference>
<proteinExistence type="predicted"/>
<keyword evidence="1" id="KW-0472">Membrane</keyword>
<evidence type="ECO:0000313" key="3">
    <source>
        <dbReference type="Proteomes" id="UP001178354"/>
    </source>
</evidence>
<dbReference type="RefSeq" id="WP_305170217.1">
    <property type="nucleotide sequence ID" value="NZ_JAUUUU010000003.1"/>
</dbReference>
<keyword evidence="1" id="KW-0812">Transmembrane</keyword>
<keyword evidence="1" id="KW-1133">Transmembrane helix</keyword>
<feature type="transmembrane region" description="Helical" evidence="1">
    <location>
        <begin position="106"/>
        <end position="128"/>
    </location>
</feature>
<feature type="transmembrane region" description="Helical" evidence="1">
    <location>
        <begin position="12"/>
        <end position="33"/>
    </location>
</feature>
<feature type="transmembrane region" description="Helical" evidence="1">
    <location>
        <begin position="53"/>
        <end position="74"/>
    </location>
</feature>
<accession>A0AAW8B4H6</accession>
<feature type="transmembrane region" description="Helical" evidence="1">
    <location>
        <begin position="246"/>
        <end position="263"/>
    </location>
</feature>
<organism evidence="2 3">
    <name type="scientific">Porticoccus litoralis</name>
    <dbReference type="NCBI Taxonomy" id="434086"/>
    <lineage>
        <taxon>Bacteria</taxon>
        <taxon>Pseudomonadati</taxon>
        <taxon>Pseudomonadota</taxon>
        <taxon>Gammaproteobacteria</taxon>
        <taxon>Cellvibrionales</taxon>
        <taxon>Porticoccaceae</taxon>
        <taxon>Porticoccus</taxon>
    </lineage>
</organism>
<feature type="transmembrane region" description="Helical" evidence="1">
    <location>
        <begin position="270"/>
        <end position="289"/>
    </location>
</feature>
<keyword evidence="3" id="KW-1185">Reference proteome</keyword>
<evidence type="ECO:0008006" key="4">
    <source>
        <dbReference type="Google" id="ProtNLM"/>
    </source>
</evidence>
<feature type="transmembrane region" description="Helical" evidence="1">
    <location>
        <begin position="329"/>
        <end position="349"/>
    </location>
</feature>
<protein>
    <recommendedName>
        <fullName evidence="4">MFS transporter</fullName>
    </recommendedName>
</protein>
<dbReference type="AlphaFoldDB" id="A0AAW8B4H6"/>
<feature type="transmembrane region" description="Helical" evidence="1">
    <location>
        <begin position="164"/>
        <end position="183"/>
    </location>
</feature>
<feature type="transmembrane region" description="Helical" evidence="1">
    <location>
        <begin position="355"/>
        <end position="375"/>
    </location>
</feature>
<dbReference type="Proteomes" id="UP001178354">
    <property type="component" value="Unassembled WGS sequence"/>
</dbReference>
<feature type="transmembrane region" description="Helical" evidence="1">
    <location>
        <begin position="135"/>
        <end position="152"/>
    </location>
</feature>
<evidence type="ECO:0000256" key="1">
    <source>
        <dbReference type="SAM" id="Phobius"/>
    </source>
</evidence>